<dbReference type="PANTHER" id="PTHR22930:SF85">
    <property type="entry name" value="GH03217P-RELATED"/>
    <property type="match status" value="1"/>
</dbReference>
<feature type="domain" description="DDE Tnp4" evidence="8">
    <location>
        <begin position="13"/>
        <end position="93"/>
    </location>
</feature>
<evidence type="ECO:0000256" key="5">
    <source>
        <dbReference type="ARBA" id="ARBA00022723"/>
    </source>
</evidence>
<keyword evidence="10" id="KW-1185">Reference proteome</keyword>
<proteinExistence type="inferred from homology"/>
<keyword evidence="4" id="KW-0540">Nuclease</keyword>
<evidence type="ECO:0000256" key="6">
    <source>
        <dbReference type="ARBA" id="ARBA00022801"/>
    </source>
</evidence>
<keyword evidence="5" id="KW-0479">Metal-binding</keyword>
<reference evidence="9" key="1">
    <citation type="journal article" date="2023" name="Insect Mol. Biol.">
        <title>Genome sequencing provides insights into the evolution of gene families encoding plant cell wall-degrading enzymes in longhorned beetles.</title>
        <authorList>
            <person name="Shin N.R."/>
            <person name="Okamura Y."/>
            <person name="Kirsch R."/>
            <person name="Pauchet Y."/>
        </authorList>
    </citation>
    <scope>NUCLEOTIDE SEQUENCE</scope>
    <source>
        <strain evidence="9">RBIC_L_NR</strain>
    </source>
</reference>
<evidence type="ECO:0000259" key="8">
    <source>
        <dbReference type="Pfam" id="PF13359"/>
    </source>
</evidence>
<dbReference type="GO" id="GO:0005634">
    <property type="term" value="C:nucleus"/>
    <property type="evidence" value="ECO:0007669"/>
    <property type="project" value="UniProtKB-SubCell"/>
</dbReference>
<comment type="caution">
    <text evidence="9">The sequence shown here is derived from an EMBL/GenBank/DDBJ whole genome shotgun (WGS) entry which is preliminary data.</text>
</comment>
<keyword evidence="6" id="KW-0378">Hydrolase</keyword>
<evidence type="ECO:0000313" key="10">
    <source>
        <dbReference type="Proteomes" id="UP001162156"/>
    </source>
</evidence>
<evidence type="ECO:0000256" key="3">
    <source>
        <dbReference type="ARBA" id="ARBA00006958"/>
    </source>
</evidence>
<accession>A0AAV8X8I0</accession>
<comment type="similarity">
    <text evidence="3">Belongs to the HARBI1 family.</text>
</comment>
<evidence type="ECO:0000256" key="7">
    <source>
        <dbReference type="ARBA" id="ARBA00023242"/>
    </source>
</evidence>
<evidence type="ECO:0000313" key="9">
    <source>
        <dbReference type="EMBL" id="KAJ8935247.1"/>
    </source>
</evidence>
<dbReference type="InterPro" id="IPR045249">
    <property type="entry name" value="HARBI1-like"/>
</dbReference>
<dbReference type="AlphaFoldDB" id="A0AAV8X8I0"/>
<keyword evidence="7" id="KW-0539">Nucleus</keyword>
<comment type="cofactor">
    <cofactor evidence="1">
        <name>a divalent metal cation</name>
        <dbReference type="ChEBI" id="CHEBI:60240"/>
    </cofactor>
</comment>
<evidence type="ECO:0000256" key="2">
    <source>
        <dbReference type="ARBA" id="ARBA00004123"/>
    </source>
</evidence>
<organism evidence="9 10">
    <name type="scientific">Rhamnusium bicolor</name>
    <dbReference type="NCBI Taxonomy" id="1586634"/>
    <lineage>
        <taxon>Eukaryota</taxon>
        <taxon>Metazoa</taxon>
        <taxon>Ecdysozoa</taxon>
        <taxon>Arthropoda</taxon>
        <taxon>Hexapoda</taxon>
        <taxon>Insecta</taxon>
        <taxon>Pterygota</taxon>
        <taxon>Neoptera</taxon>
        <taxon>Endopterygota</taxon>
        <taxon>Coleoptera</taxon>
        <taxon>Polyphaga</taxon>
        <taxon>Cucujiformia</taxon>
        <taxon>Chrysomeloidea</taxon>
        <taxon>Cerambycidae</taxon>
        <taxon>Lepturinae</taxon>
        <taxon>Rhagiini</taxon>
        <taxon>Rhamnusium</taxon>
    </lineage>
</organism>
<dbReference type="EMBL" id="JANEYF010003604">
    <property type="protein sequence ID" value="KAJ8935247.1"/>
    <property type="molecule type" value="Genomic_DNA"/>
</dbReference>
<dbReference type="GO" id="GO:0004518">
    <property type="term" value="F:nuclease activity"/>
    <property type="evidence" value="ECO:0007669"/>
    <property type="project" value="UniProtKB-KW"/>
</dbReference>
<sequence length="143" mass="16955">MSTGDTLAEKCGDYYILGDSGYPCLRHLLRPYKNRGQLTRVQRNYNCKLSSVRYKIEHCFSLLKQKFQQLYHVKLRKIDDIVDFIRRCCVLHNLAIDDDFTYEENVEVNLANAIPEVPYNEKEVERDDLDEIRYRNFVANNVL</sequence>
<dbReference type="InterPro" id="IPR027806">
    <property type="entry name" value="HARBI1_dom"/>
</dbReference>
<name>A0AAV8X8I0_9CUCU</name>
<gene>
    <name evidence="9" type="ORF">NQ314_012922</name>
</gene>
<dbReference type="GO" id="GO:0016787">
    <property type="term" value="F:hydrolase activity"/>
    <property type="evidence" value="ECO:0007669"/>
    <property type="project" value="UniProtKB-KW"/>
</dbReference>
<protein>
    <recommendedName>
        <fullName evidence="8">DDE Tnp4 domain-containing protein</fullName>
    </recommendedName>
</protein>
<comment type="subcellular location">
    <subcellularLocation>
        <location evidence="2">Nucleus</location>
    </subcellularLocation>
</comment>
<dbReference type="GO" id="GO:0046872">
    <property type="term" value="F:metal ion binding"/>
    <property type="evidence" value="ECO:0007669"/>
    <property type="project" value="UniProtKB-KW"/>
</dbReference>
<evidence type="ECO:0000256" key="4">
    <source>
        <dbReference type="ARBA" id="ARBA00022722"/>
    </source>
</evidence>
<evidence type="ECO:0000256" key="1">
    <source>
        <dbReference type="ARBA" id="ARBA00001968"/>
    </source>
</evidence>
<dbReference type="PANTHER" id="PTHR22930">
    <property type="match status" value="1"/>
</dbReference>
<dbReference type="Proteomes" id="UP001162156">
    <property type="component" value="Unassembled WGS sequence"/>
</dbReference>
<dbReference type="Pfam" id="PF13359">
    <property type="entry name" value="DDE_Tnp_4"/>
    <property type="match status" value="1"/>
</dbReference>